<evidence type="ECO:0000256" key="3">
    <source>
        <dbReference type="SAM" id="MobiDB-lite"/>
    </source>
</evidence>
<dbReference type="Gene3D" id="3.30.160.360">
    <property type="match status" value="1"/>
</dbReference>
<dbReference type="EMBL" id="JAEPRD010000331">
    <property type="protein sequence ID" value="KAG2191984.1"/>
    <property type="molecule type" value="Genomic_DNA"/>
</dbReference>
<protein>
    <submittedName>
        <fullName evidence="4">Uncharacterized protein</fullName>
    </submittedName>
</protein>
<gene>
    <name evidence="4" type="ORF">INT47_005724</name>
</gene>
<sequence length="258" mass="29041">MKLIQAWKLIYTNNSDYELKRKLNMEENQNLLKQLGLNAKEGIAADIPEVEPLAKRKRTGTYKRAPSRPKAPTRLSRRSRGESPEEFTELSEIVDENDRVRQLEVAEKRKEEEQKLILNLPESISVPVTLRSIGTTIWSLGELNVGKGRSKSWSSRGCKYKHPYPIGYRATKSHFGNDYTMGISAGAEGQAPVFTVQHKSTIWTGNTPTAPWTEACIKSKSSSTRVSGPLFYGFSDSITMKLIENLDGYNESSLPEED</sequence>
<evidence type="ECO:0000256" key="2">
    <source>
        <dbReference type="ARBA" id="ARBA00023242"/>
    </source>
</evidence>
<dbReference type="InterPro" id="IPR003888">
    <property type="entry name" value="FYrich_N"/>
</dbReference>
<evidence type="ECO:0000313" key="4">
    <source>
        <dbReference type="EMBL" id="KAG2191984.1"/>
    </source>
</evidence>
<dbReference type="GO" id="GO:0005634">
    <property type="term" value="C:nucleus"/>
    <property type="evidence" value="ECO:0007669"/>
    <property type="project" value="UniProtKB-SubCell"/>
</dbReference>
<dbReference type="Proteomes" id="UP000603453">
    <property type="component" value="Unassembled WGS sequence"/>
</dbReference>
<keyword evidence="5" id="KW-1185">Reference proteome</keyword>
<dbReference type="PROSITE" id="PS51543">
    <property type="entry name" value="FYRC"/>
    <property type="match status" value="1"/>
</dbReference>
<feature type="region of interest" description="Disordered" evidence="3">
    <location>
        <begin position="54"/>
        <end position="87"/>
    </location>
</feature>
<dbReference type="PROSITE" id="PS51542">
    <property type="entry name" value="FYRN"/>
    <property type="match status" value="1"/>
</dbReference>
<feature type="compositionally biased region" description="Basic residues" evidence="3">
    <location>
        <begin position="55"/>
        <end position="67"/>
    </location>
</feature>
<organism evidence="4 5">
    <name type="scientific">Mucor saturninus</name>
    <dbReference type="NCBI Taxonomy" id="64648"/>
    <lineage>
        <taxon>Eukaryota</taxon>
        <taxon>Fungi</taxon>
        <taxon>Fungi incertae sedis</taxon>
        <taxon>Mucoromycota</taxon>
        <taxon>Mucoromycotina</taxon>
        <taxon>Mucoromycetes</taxon>
        <taxon>Mucorales</taxon>
        <taxon>Mucorineae</taxon>
        <taxon>Mucoraceae</taxon>
        <taxon>Mucor</taxon>
    </lineage>
</organism>
<proteinExistence type="predicted"/>
<evidence type="ECO:0000256" key="1">
    <source>
        <dbReference type="ARBA" id="ARBA00004123"/>
    </source>
</evidence>
<dbReference type="OrthoDB" id="1928087at2759"/>
<accession>A0A8H7QFR5</accession>
<comment type="subcellular location">
    <subcellularLocation>
        <location evidence="1">Nucleus</location>
    </subcellularLocation>
</comment>
<dbReference type="AlphaFoldDB" id="A0A8H7QFR5"/>
<reference evidence="4" key="1">
    <citation type="submission" date="2020-12" db="EMBL/GenBank/DDBJ databases">
        <title>Metabolic potential, ecology and presence of endohyphal bacteria is reflected in genomic diversity of Mucoromycotina.</title>
        <authorList>
            <person name="Muszewska A."/>
            <person name="Okrasinska A."/>
            <person name="Steczkiewicz K."/>
            <person name="Drgas O."/>
            <person name="Orlowska M."/>
            <person name="Perlinska-Lenart U."/>
            <person name="Aleksandrzak-Piekarczyk T."/>
            <person name="Szatraj K."/>
            <person name="Zielenkiewicz U."/>
            <person name="Pilsyk S."/>
            <person name="Malc E."/>
            <person name="Mieczkowski P."/>
            <person name="Kruszewska J.S."/>
            <person name="Biernat P."/>
            <person name="Pawlowska J."/>
        </authorList>
    </citation>
    <scope>NUCLEOTIDE SEQUENCE</scope>
    <source>
        <strain evidence="4">WA0000017839</strain>
    </source>
</reference>
<keyword evidence="2" id="KW-0539">Nucleus</keyword>
<comment type="caution">
    <text evidence="4">The sequence shown here is derived from an EMBL/GenBank/DDBJ whole genome shotgun (WGS) entry which is preliminary data.</text>
</comment>
<dbReference type="InterPro" id="IPR003889">
    <property type="entry name" value="FYrich_C"/>
</dbReference>
<evidence type="ECO:0000313" key="5">
    <source>
        <dbReference type="Proteomes" id="UP000603453"/>
    </source>
</evidence>
<name>A0A8H7QFR5_9FUNG</name>